<evidence type="ECO:0000256" key="3">
    <source>
        <dbReference type="ARBA" id="ARBA00022989"/>
    </source>
</evidence>
<dbReference type="InterPro" id="IPR000292">
    <property type="entry name" value="For/NO2_transpt"/>
</dbReference>
<organism evidence="7 8">
    <name type="scientific">Haloplasma contractile SSD-17B</name>
    <dbReference type="NCBI Taxonomy" id="1033810"/>
    <lineage>
        <taxon>Bacteria</taxon>
        <taxon>Bacillati</taxon>
        <taxon>Mycoplasmatota</taxon>
        <taxon>Mollicutes</taxon>
        <taxon>Haloplasmatales</taxon>
        <taxon>Haloplasmataceae</taxon>
        <taxon>Haloplasma</taxon>
    </lineage>
</organism>
<feature type="transmembrane region" description="Helical" evidence="6">
    <location>
        <begin position="237"/>
        <end position="259"/>
    </location>
</feature>
<dbReference type="InterPro" id="IPR023271">
    <property type="entry name" value="Aquaporin-like"/>
</dbReference>
<evidence type="ECO:0000313" key="7">
    <source>
        <dbReference type="EMBL" id="ERJ12756.1"/>
    </source>
</evidence>
<dbReference type="PROSITE" id="PS01005">
    <property type="entry name" value="FORMATE_NITRITE_TP_1"/>
    <property type="match status" value="1"/>
</dbReference>
<keyword evidence="4 6" id="KW-0472">Membrane</keyword>
<dbReference type="Pfam" id="PF01226">
    <property type="entry name" value="Form_Nir_trans"/>
    <property type="match status" value="1"/>
</dbReference>
<keyword evidence="2 6" id="KW-0812">Transmembrane</keyword>
<comment type="caution">
    <text evidence="7">The sequence shown here is derived from an EMBL/GenBank/DDBJ whole genome shotgun (WGS) entry which is preliminary data.</text>
</comment>
<comment type="subcellular location">
    <subcellularLocation>
        <location evidence="1">Membrane</location>
        <topology evidence="1">Multi-pass membrane protein</topology>
    </subcellularLocation>
</comment>
<sequence length="272" mass="28930">MSNLMLTPKEVVNETVEIGTAKTTKDNLSVFLSAILAGFFIGLGYVGYLIVASKIQDPGIGKFIGASVFPAGLMLVLIVGAELFTGNNLITLSFLNRKSTLKGLLRNWSIVLIGNLIGALILALLIWGSGMFEVVVDGKVTGLNSAGAAAIKLSAAKTSLSFSQALLRGILCNIVVTLAVMMAYSAKDISGRILAIWFPIMLFALSGYEHSIANMFVLPVAKMLGGDFSVADILGNLVPVTLGNIIGGGIIVPVVYYFIYLRKGREQREPKQ</sequence>
<feature type="transmembrane region" description="Helical" evidence="6">
    <location>
        <begin position="63"/>
        <end position="84"/>
    </location>
</feature>
<feature type="transmembrane region" description="Helical" evidence="6">
    <location>
        <begin position="105"/>
        <end position="127"/>
    </location>
</feature>
<reference evidence="7 8" key="2">
    <citation type="journal article" date="2013" name="PLoS ONE">
        <title>INDIGO - INtegrated Data Warehouse of MIcrobial GenOmes with Examples from the Red Sea Extremophiles.</title>
        <authorList>
            <person name="Alam I."/>
            <person name="Antunes A."/>
            <person name="Kamau A.A."/>
            <person name="Ba Alawi W."/>
            <person name="Kalkatawi M."/>
            <person name="Stingl U."/>
            <person name="Bajic V.B."/>
        </authorList>
    </citation>
    <scope>NUCLEOTIDE SEQUENCE [LARGE SCALE GENOMIC DNA]</scope>
    <source>
        <strain evidence="7 8">SSD-17B</strain>
    </source>
</reference>
<evidence type="ECO:0000256" key="4">
    <source>
        <dbReference type="ARBA" id="ARBA00023136"/>
    </source>
</evidence>
<dbReference type="STRING" id="1033810.HLPCO_001096"/>
<dbReference type="GO" id="GO:0005886">
    <property type="term" value="C:plasma membrane"/>
    <property type="evidence" value="ECO:0007669"/>
    <property type="project" value="TreeGrafter"/>
</dbReference>
<dbReference type="AlphaFoldDB" id="F7PVS2"/>
<dbReference type="Gene3D" id="1.20.1080.10">
    <property type="entry name" value="Glycerol uptake facilitator protein"/>
    <property type="match status" value="1"/>
</dbReference>
<dbReference type="EMBL" id="AFNU02000003">
    <property type="protein sequence ID" value="ERJ12756.1"/>
    <property type="molecule type" value="Genomic_DNA"/>
</dbReference>
<protein>
    <submittedName>
        <fullName evidence="7">Uncharacterized protein</fullName>
    </submittedName>
</protein>
<feature type="transmembrane region" description="Helical" evidence="6">
    <location>
        <begin position="30"/>
        <end position="51"/>
    </location>
</feature>
<keyword evidence="8" id="KW-1185">Reference proteome</keyword>
<keyword evidence="7" id="KW-0560">Oxidoreductase</keyword>
<feature type="transmembrane region" description="Helical" evidence="6">
    <location>
        <begin position="196"/>
        <end position="217"/>
    </location>
</feature>
<keyword evidence="3 6" id="KW-1133">Transmembrane helix</keyword>
<dbReference type="RefSeq" id="WP_008825832.1">
    <property type="nucleotide sequence ID" value="NZ_AFNU02000003.1"/>
</dbReference>
<evidence type="ECO:0000313" key="8">
    <source>
        <dbReference type="Proteomes" id="UP000005707"/>
    </source>
</evidence>
<dbReference type="InterPro" id="IPR024002">
    <property type="entry name" value="For/NO2_transpt_CS"/>
</dbReference>
<accession>F7PVS2</accession>
<dbReference type="PANTHER" id="PTHR30520">
    <property type="entry name" value="FORMATE TRANSPORTER-RELATED"/>
    <property type="match status" value="1"/>
</dbReference>
<dbReference type="eggNOG" id="COG2116">
    <property type="taxonomic scope" value="Bacteria"/>
</dbReference>
<dbReference type="PANTHER" id="PTHR30520:SF6">
    <property type="entry name" value="FORMATE_NITRATE FAMILY TRANSPORTER (EUROFUNG)"/>
    <property type="match status" value="1"/>
</dbReference>
<dbReference type="Proteomes" id="UP000005707">
    <property type="component" value="Unassembled WGS sequence"/>
</dbReference>
<evidence type="ECO:0000256" key="6">
    <source>
        <dbReference type="SAM" id="Phobius"/>
    </source>
</evidence>
<comment type="similarity">
    <text evidence="5">Belongs to the FNT transporter (TC 1.A.16) family.</text>
</comment>
<name>F7PVS2_9MOLU</name>
<dbReference type="FunCoup" id="F7PVS2">
    <property type="interactions" value="49"/>
</dbReference>
<dbReference type="InParanoid" id="F7PVS2"/>
<evidence type="ECO:0000256" key="1">
    <source>
        <dbReference type="ARBA" id="ARBA00004141"/>
    </source>
</evidence>
<dbReference type="GO" id="GO:0015499">
    <property type="term" value="F:formate transmembrane transporter activity"/>
    <property type="evidence" value="ECO:0007669"/>
    <property type="project" value="TreeGrafter"/>
</dbReference>
<evidence type="ECO:0000256" key="2">
    <source>
        <dbReference type="ARBA" id="ARBA00022692"/>
    </source>
</evidence>
<reference evidence="7 8" key="1">
    <citation type="journal article" date="2011" name="J. Bacteriol.">
        <title>Genome sequence of Haloplasma contractile, an unusual contractile bacterium from a deep-sea anoxic brine lake.</title>
        <authorList>
            <person name="Antunes A."/>
            <person name="Alam I."/>
            <person name="El Dorry H."/>
            <person name="Siam R."/>
            <person name="Robertson A."/>
            <person name="Bajic V.B."/>
            <person name="Stingl U."/>
        </authorList>
    </citation>
    <scope>NUCLEOTIDE SEQUENCE [LARGE SCALE GENOMIC DNA]</scope>
    <source>
        <strain evidence="7 8">SSD-17B</strain>
    </source>
</reference>
<feature type="transmembrane region" description="Helical" evidence="6">
    <location>
        <begin position="165"/>
        <end position="184"/>
    </location>
</feature>
<dbReference type="GO" id="GO:0016491">
    <property type="term" value="F:oxidoreductase activity"/>
    <property type="evidence" value="ECO:0007669"/>
    <property type="project" value="UniProtKB-KW"/>
</dbReference>
<evidence type="ECO:0000256" key="5">
    <source>
        <dbReference type="ARBA" id="ARBA00049660"/>
    </source>
</evidence>
<proteinExistence type="inferred from homology"/>
<gene>
    <name evidence="7" type="primary">fdhC</name>
    <name evidence="7" type="ORF">HLPCO_001096</name>
</gene>